<evidence type="ECO:0000313" key="3">
    <source>
        <dbReference type="Proteomes" id="UP000005451"/>
    </source>
</evidence>
<reference evidence="2 3" key="1">
    <citation type="submission" date="2008-09" db="EMBL/GenBank/DDBJ databases">
        <authorList>
            <person name="Fulton L."/>
            <person name="Clifton S."/>
            <person name="Fulton B."/>
            <person name="Xu J."/>
            <person name="Minx P."/>
            <person name="Pepin K.H."/>
            <person name="Johnson M."/>
            <person name="Thiruvilangam P."/>
            <person name="Bhonagiri V."/>
            <person name="Nash W.E."/>
            <person name="Mardis E.R."/>
            <person name="Wilson R.K."/>
        </authorList>
    </citation>
    <scope>NUCLEOTIDE SEQUENCE [LARGE SCALE GENOMIC DNA]</scope>
    <source>
        <strain evidence="2 3">DSM 7454</strain>
    </source>
</reference>
<gene>
    <name evidence="2" type="ORF">ANHYDRO_00190</name>
</gene>
<accession>B6W6L0</accession>
<dbReference type="RefSeq" id="WP_004812457.1">
    <property type="nucleotide sequence ID" value="NZ_ABXA01000003.1"/>
</dbReference>
<dbReference type="AlphaFoldDB" id="B6W6L0"/>
<keyword evidence="1" id="KW-0175">Coiled coil</keyword>
<evidence type="ECO:0000256" key="1">
    <source>
        <dbReference type="SAM" id="Coils"/>
    </source>
</evidence>
<reference evidence="2 3" key="2">
    <citation type="submission" date="2008-10" db="EMBL/GenBank/DDBJ databases">
        <title>Draft genome sequence of Anaerococcus hydrogenalis (DSM 7454).</title>
        <authorList>
            <person name="Sudarsanam P."/>
            <person name="Ley R."/>
            <person name="Guruge J."/>
            <person name="Turnbaugh P.J."/>
            <person name="Mahowald M."/>
            <person name="Liep D."/>
            <person name="Gordon J."/>
        </authorList>
    </citation>
    <scope>NUCLEOTIDE SEQUENCE [LARGE SCALE GENOMIC DNA]</scope>
    <source>
        <strain evidence="2 3">DSM 7454</strain>
    </source>
</reference>
<evidence type="ECO:0000313" key="2">
    <source>
        <dbReference type="EMBL" id="EEB36953.1"/>
    </source>
</evidence>
<protein>
    <submittedName>
        <fullName evidence="2">Uncharacterized protein</fullName>
    </submittedName>
</protein>
<comment type="caution">
    <text evidence="2">The sequence shown here is derived from an EMBL/GenBank/DDBJ whole genome shotgun (WGS) entry which is preliminary data.</text>
</comment>
<feature type="coiled-coil region" evidence="1">
    <location>
        <begin position="50"/>
        <end position="77"/>
    </location>
</feature>
<organism evidence="2 3">
    <name type="scientific">Anaerococcus hydrogenalis DSM 7454</name>
    <dbReference type="NCBI Taxonomy" id="561177"/>
    <lineage>
        <taxon>Bacteria</taxon>
        <taxon>Bacillati</taxon>
        <taxon>Bacillota</taxon>
        <taxon>Tissierellia</taxon>
        <taxon>Tissierellales</taxon>
        <taxon>Peptoniphilaceae</taxon>
        <taxon>Anaerococcus</taxon>
    </lineage>
</organism>
<dbReference type="EMBL" id="ABXA01000003">
    <property type="protein sequence ID" value="EEB36953.1"/>
    <property type="molecule type" value="Genomic_DNA"/>
</dbReference>
<sequence>MKIFLKKKKQNLSTLSNIKNDLVSLKDSEKKLNKLIYDYDIDQKTRLILKERRDKNNKEIKEKISDFEKELTDIKKIYLFLKKKKILYQKKLMIQMKTLIK</sequence>
<dbReference type="Proteomes" id="UP000005451">
    <property type="component" value="Unassembled WGS sequence"/>
</dbReference>
<proteinExistence type="predicted"/>
<name>B6W6L0_9FIRM</name>